<dbReference type="PANTHER" id="PTHR11849:SF190">
    <property type="entry name" value="ETS-DOMAIN PROTEIN"/>
    <property type="match status" value="1"/>
</dbReference>
<evidence type="ECO:0000259" key="5">
    <source>
        <dbReference type="PROSITE" id="PS50061"/>
    </source>
</evidence>
<comment type="caution">
    <text evidence="7">The sequence shown here is derived from an EMBL/GenBank/DDBJ whole genome shotgun (WGS) entry which is preliminary data.</text>
</comment>
<reference evidence="7" key="1">
    <citation type="journal article" date="2023" name="G3 (Bethesda)">
        <title>A reference genome for the long-term kleptoplast-retaining sea slug Elysia crispata morphotype clarki.</title>
        <authorList>
            <person name="Eastman K.E."/>
            <person name="Pendleton A.L."/>
            <person name="Shaikh M.A."/>
            <person name="Suttiyut T."/>
            <person name="Ogas R."/>
            <person name="Tomko P."/>
            <person name="Gavelis G."/>
            <person name="Widhalm J.R."/>
            <person name="Wisecaver J.H."/>
        </authorList>
    </citation>
    <scope>NUCLEOTIDE SEQUENCE</scope>
    <source>
        <strain evidence="7">ECLA1</strain>
    </source>
</reference>
<dbReference type="InterPro" id="IPR036388">
    <property type="entry name" value="WH-like_DNA-bd_sf"/>
</dbReference>
<evidence type="ECO:0000256" key="3">
    <source>
        <dbReference type="RuleBase" id="RU004019"/>
    </source>
</evidence>
<dbReference type="SUPFAM" id="SSF46785">
    <property type="entry name" value="Winged helix' DNA-binding domain"/>
    <property type="match status" value="1"/>
</dbReference>
<feature type="region of interest" description="Disordered" evidence="4">
    <location>
        <begin position="475"/>
        <end position="532"/>
    </location>
</feature>
<dbReference type="InterPro" id="IPR036390">
    <property type="entry name" value="WH_DNA-bd_sf"/>
</dbReference>
<dbReference type="Gene3D" id="1.10.10.10">
    <property type="entry name" value="Winged helix-like DNA-binding domain superfamily/Winged helix DNA-binding domain"/>
    <property type="match status" value="1"/>
</dbReference>
<sequence length="666" mass="74113">MVLGCDSSVTYSAHPIKLEARECSDSPFGYNPSASDMGVYSNRSLLSDFCLSSDSKMDAIKKFFVGDFSKDSLTSWTTKHPQNWTKKEVLDWVYYVVEQENLDGGSVKGEAFSNFTGLHLMKMGREGFLAADPINGLKFYQTFRNLVNNVIIEEPRHAPFHSTLHTFNQDNHLHVKNLTLEICNGVFGESNRGAPKNSQVHAPETEILQLPSRDLFLPWRPAQRARHNSARSLSINHGSFSAEGRDKTPSREGTNDDLVVYEMGGDFKVVGLQGLGTYPIDHDFSPSFSSLASSLNQSQAFTAPISPICSSPSLPQFEFNEQLPRSAHDSCSPATPPPSVRGSLSSPSSCSHPSSSWFPSLNSEHLKRQHYNNSAICSGRNRPLLLPASLSEANGFVPCDSMPASSDGLIPSSSLSTNASYRYQKTMTATLCKQKVAGHDSTNQQMKSHTISSSWTISSSSSSLSPSPFFKQQENNFLSPSLSPSPSVWRENPAGPSMSPSSSIWRDDTAPSEPDDVASSLMPPRISEDESIYTETLGEDVIAMDYDPLDSSEVKKKSPRRNRNNSAKTGNHLWEFVRDLLRDPKFNPKLLKWEDKENGVFRFVQSEQVARLWGKKKNNPMMTYEKLSRAMRFCRKTGFFNAVPRTGKFPKKLCFMFGDKAHGWRD</sequence>
<dbReference type="GO" id="GO:0005634">
    <property type="term" value="C:nucleus"/>
    <property type="evidence" value="ECO:0007669"/>
    <property type="project" value="UniProtKB-SubCell"/>
</dbReference>
<dbReference type="Gene3D" id="1.10.150.50">
    <property type="entry name" value="Transcription Factor, Ets-1"/>
    <property type="match status" value="1"/>
</dbReference>
<comment type="subcellular location">
    <subcellularLocation>
        <location evidence="3">Nucleus</location>
    </subcellularLocation>
</comment>
<feature type="domain" description="PNT" evidence="6">
    <location>
        <begin position="63"/>
        <end position="150"/>
    </location>
</feature>
<organism evidence="7 8">
    <name type="scientific">Elysia crispata</name>
    <name type="common">lettuce slug</name>
    <dbReference type="NCBI Taxonomy" id="231223"/>
    <lineage>
        <taxon>Eukaryota</taxon>
        <taxon>Metazoa</taxon>
        <taxon>Spiralia</taxon>
        <taxon>Lophotrochozoa</taxon>
        <taxon>Mollusca</taxon>
        <taxon>Gastropoda</taxon>
        <taxon>Heterobranchia</taxon>
        <taxon>Euthyneura</taxon>
        <taxon>Panpulmonata</taxon>
        <taxon>Sacoglossa</taxon>
        <taxon>Placobranchoidea</taxon>
        <taxon>Plakobranchidae</taxon>
        <taxon>Elysia</taxon>
    </lineage>
</organism>
<dbReference type="Pfam" id="PF02198">
    <property type="entry name" value="SAM_PNT"/>
    <property type="match status" value="1"/>
</dbReference>
<dbReference type="Proteomes" id="UP001283361">
    <property type="component" value="Unassembled WGS sequence"/>
</dbReference>
<evidence type="ECO:0008006" key="9">
    <source>
        <dbReference type="Google" id="ProtNLM"/>
    </source>
</evidence>
<dbReference type="AlphaFoldDB" id="A0AAE0YQ98"/>
<dbReference type="GO" id="GO:0000981">
    <property type="term" value="F:DNA-binding transcription factor activity, RNA polymerase II-specific"/>
    <property type="evidence" value="ECO:0007669"/>
    <property type="project" value="TreeGrafter"/>
</dbReference>
<name>A0AAE0YQ98_9GAST</name>
<comment type="similarity">
    <text evidence="1 3">Belongs to the ETS family.</text>
</comment>
<dbReference type="PROSITE" id="PS50061">
    <property type="entry name" value="ETS_DOMAIN_3"/>
    <property type="match status" value="1"/>
</dbReference>
<gene>
    <name evidence="7" type="ORF">RRG08_006304</name>
</gene>
<proteinExistence type="inferred from homology"/>
<keyword evidence="2 3" id="KW-0238">DNA-binding</keyword>
<feature type="compositionally biased region" description="Low complexity" evidence="4">
    <location>
        <begin position="478"/>
        <end position="487"/>
    </location>
</feature>
<feature type="compositionally biased region" description="Polar residues" evidence="4">
    <location>
        <begin position="230"/>
        <end position="239"/>
    </location>
</feature>
<evidence type="ECO:0000259" key="6">
    <source>
        <dbReference type="PROSITE" id="PS51433"/>
    </source>
</evidence>
<protein>
    <recommendedName>
        <fullName evidence="9">ETS domain-containing protein</fullName>
    </recommendedName>
</protein>
<evidence type="ECO:0000256" key="2">
    <source>
        <dbReference type="ARBA" id="ARBA00023125"/>
    </source>
</evidence>
<dbReference type="PANTHER" id="PTHR11849">
    <property type="entry name" value="ETS"/>
    <property type="match status" value="1"/>
</dbReference>
<keyword evidence="8" id="KW-1185">Reference proteome</keyword>
<feature type="region of interest" description="Disordered" evidence="4">
    <location>
        <begin position="228"/>
        <end position="255"/>
    </location>
</feature>
<dbReference type="InterPro" id="IPR046328">
    <property type="entry name" value="ETS_fam"/>
</dbReference>
<evidence type="ECO:0000256" key="1">
    <source>
        <dbReference type="ARBA" id="ARBA00005562"/>
    </source>
</evidence>
<evidence type="ECO:0000313" key="8">
    <source>
        <dbReference type="Proteomes" id="UP001283361"/>
    </source>
</evidence>
<dbReference type="GO" id="GO:0043565">
    <property type="term" value="F:sequence-specific DNA binding"/>
    <property type="evidence" value="ECO:0007669"/>
    <property type="project" value="InterPro"/>
</dbReference>
<feature type="region of interest" description="Disordered" evidence="4">
    <location>
        <begin position="322"/>
        <end position="347"/>
    </location>
</feature>
<accession>A0AAE0YQ98</accession>
<dbReference type="SMART" id="SM00251">
    <property type="entry name" value="SAM_PNT"/>
    <property type="match status" value="1"/>
</dbReference>
<evidence type="ECO:0000313" key="7">
    <source>
        <dbReference type="EMBL" id="KAK3753921.1"/>
    </source>
</evidence>
<dbReference type="GO" id="GO:0030154">
    <property type="term" value="P:cell differentiation"/>
    <property type="evidence" value="ECO:0007669"/>
    <property type="project" value="TreeGrafter"/>
</dbReference>
<dbReference type="PRINTS" id="PR00454">
    <property type="entry name" value="ETSDOMAIN"/>
</dbReference>
<dbReference type="InterPro" id="IPR003118">
    <property type="entry name" value="Pointed_dom"/>
</dbReference>
<dbReference type="InterPro" id="IPR013761">
    <property type="entry name" value="SAM/pointed_sf"/>
</dbReference>
<dbReference type="PROSITE" id="PS51433">
    <property type="entry name" value="PNT"/>
    <property type="match status" value="1"/>
</dbReference>
<dbReference type="InterPro" id="IPR000418">
    <property type="entry name" value="Ets_dom"/>
</dbReference>
<dbReference type="SUPFAM" id="SSF47769">
    <property type="entry name" value="SAM/Pointed domain"/>
    <property type="match status" value="1"/>
</dbReference>
<dbReference type="SMART" id="SM00413">
    <property type="entry name" value="ETS"/>
    <property type="match status" value="1"/>
</dbReference>
<feature type="compositionally biased region" description="Basic and acidic residues" evidence="4">
    <location>
        <begin position="243"/>
        <end position="254"/>
    </location>
</feature>
<dbReference type="Pfam" id="PF00178">
    <property type="entry name" value="Ets"/>
    <property type="match status" value="1"/>
</dbReference>
<feature type="domain" description="ETS" evidence="5">
    <location>
        <begin position="571"/>
        <end position="633"/>
    </location>
</feature>
<dbReference type="EMBL" id="JAWDGP010005687">
    <property type="protein sequence ID" value="KAK3753921.1"/>
    <property type="molecule type" value="Genomic_DNA"/>
</dbReference>
<keyword evidence="3" id="KW-0539">Nucleus</keyword>
<evidence type="ECO:0000256" key="4">
    <source>
        <dbReference type="SAM" id="MobiDB-lite"/>
    </source>
</evidence>